<keyword evidence="2" id="KW-1185">Reference proteome</keyword>
<dbReference type="AlphaFoldDB" id="A0A0V1B4S5"/>
<reference evidence="1 2" key="1">
    <citation type="submission" date="2015-01" db="EMBL/GenBank/DDBJ databases">
        <title>Evolution of Trichinella species and genotypes.</title>
        <authorList>
            <person name="Korhonen P.K."/>
            <person name="Edoardo P."/>
            <person name="Giuseppe L.R."/>
            <person name="Gasser R.B."/>
        </authorList>
    </citation>
    <scope>NUCLEOTIDE SEQUENCE [LARGE SCALE GENOMIC DNA]</scope>
    <source>
        <strain evidence="1">ISS3</strain>
    </source>
</reference>
<dbReference type="Proteomes" id="UP000054776">
    <property type="component" value="Unassembled WGS sequence"/>
</dbReference>
<organism evidence="1 2">
    <name type="scientific">Trichinella spiralis</name>
    <name type="common">Trichina worm</name>
    <dbReference type="NCBI Taxonomy" id="6334"/>
    <lineage>
        <taxon>Eukaryota</taxon>
        <taxon>Metazoa</taxon>
        <taxon>Ecdysozoa</taxon>
        <taxon>Nematoda</taxon>
        <taxon>Enoplea</taxon>
        <taxon>Dorylaimia</taxon>
        <taxon>Trichinellida</taxon>
        <taxon>Trichinellidae</taxon>
        <taxon>Trichinella</taxon>
    </lineage>
</organism>
<comment type="caution">
    <text evidence="1">The sequence shown here is derived from an EMBL/GenBank/DDBJ whole genome shotgun (WGS) entry which is preliminary data.</text>
</comment>
<dbReference type="EMBL" id="JYDH01000106">
    <property type="protein sequence ID" value="KRY32040.1"/>
    <property type="molecule type" value="Genomic_DNA"/>
</dbReference>
<sequence>MTSSAMLNFWLQLEKHVVQFFKRAADFFLIIHSLNDNIEQLKSTHSQQDYYELYHFANVSVLQH</sequence>
<accession>A0A0V1B4S5</accession>
<proteinExistence type="predicted"/>
<protein>
    <submittedName>
        <fullName evidence="1">Uncharacterized protein</fullName>
    </submittedName>
</protein>
<name>A0A0V1B4S5_TRISP</name>
<evidence type="ECO:0000313" key="1">
    <source>
        <dbReference type="EMBL" id="KRY32040.1"/>
    </source>
</evidence>
<gene>
    <name evidence="1" type="ORF">T01_2506</name>
</gene>
<evidence type="ECO:0000313" key="2">
    <source>
        <dbReference type="Proteomes" id="UP000054776"/>
    </source>
</evidence>
<dbReference type="InParanoid" id="A0A0V1B4S5"/>